<dbReference type="NCBIfam" id="TIGR00976">
    <property type="entry name" value="CocE_NonD"/>
    <property type="match status" value="1"/>
</dbReference>
<protein>
    <submittedName>
        <fullName evidence="3">CocE/NonD family hydrolase</fullName>
    </submittedName>
</protein>
<dbReference type="PANTHER" id="PTHR43056:SF10">
    <property type="entry name" value="COCE_NOND FAMILY, PUTATIVE (AFU_ORTHOLOGUE AFUA_7G00600)-RELATED"/>
    <property type="match status" value="1"/>
</dbReference>
<dbReference type="InterPro" id="IPR000383">
    <property type="entry name" value="Xaa-Pro-like_dom"/>
</dbReference>
<feature type="domain" description="Xaa-Pro dipeptidyl-peptidase-like" evidence="2">
    <location>
        <begin position="70"/>
        <end position="320"/>
    </location>
</feature>
<dbReference type="EMBL" id="OY726395">
    <property type="protein sequence ID" value="CAJ1582885.1"/>
    <property type="molecule type" value="Genomic_DNA"/>
</dbReference>
<dbReference type="InterPro" id="IPR050585">
    <property type="entry name" value="Xaa-Pro_dipeptidyl-ppase/CocE"/>
</dbReference>
<dbReference type="Pfam" id="PF02129">
    <property type="entry name" value="Peptidase_S15"/>
    <property type="match status" value="1"/>
</dbReference>
<dbReference type="InterPro" id="IPR005674">
    <property type="entry name" value="CocE/Ser_esterase"/>
</dbReference>
<sequence>MTVALTVVVLVVGASVARAEPAVGAGSDGYYQPYFNDFTGMEGAWTADRDGPLPHNEVHIDWDVPITMSDGTVLKANIYRPMDVSGPAERAAGGGRVVEQPLPVILNVTPYTKWILAVVSKLINAPGISDGILRGLGSLESSDPALKNFMLALQTMDGGGAQTVVADKRLVRSGYVWVDLDARGTGFSEGTWQVLGPREQQDTVEVIDWLSKQPFSNGQVGMTGYSYDAIAALQAASHRPPALKAVLAVNPATDIVEDVALRGGAINLGFLPFWLYLVNGTKRIPDVQSMLQGNYEQVYRQWIEDRAKDPTTMSEATYTALNARTIDELRTSHEAAMLFDAQGPWRQATRTNMANIRRPHDDQRQLE</sequence>
<dbReference type="SUPFAM" id="SSF53474">
    <property type="entry name" value="alpha/beta-Hydrolases"/>
    <property type="match status" value="1"/>
</dbReference>
<keyword evidence="4" id="KW-1185">Reference proteome</keyword>
<dbReference type="Gene3D" id="3.40.50.1820">
    <property type="entry name" value="alpha/beta hydrolase"/>
    <property type="match status" value="1"/>
</dbReference>
<dbReference type="InterPro" id="IPR029058">
    <property type="entry name" value="AB_hydrolase_fold"/>
</dbReference>
<keyword evidence="3" id="KW-0378">Hydrolase</keyword>
<feature type="signal peptide" evidence="1">
    <location>
        <begin position="1"/>
        <end position="19"/>
    </location>
</feature>
<evidence type="ECO:0000313" key="4">
    <source>
        <dbReference type="Proteomes" id="UP001190466"/>
    </source>
</evidence>
<proteinExistence type="predicted"/>
<evidence type="ECO:0000256" key="1">
    <source>
        <dbReference type="SAM" id="SignalP"/>
    </source>
</evidence>
<keyword evidence="1" id="KW-0732">Signal</keyword>
<reference evidence="3 4" key="1">
    <citation type="submission" date="2023-08" db="EMBL/GenBank/DDBJ databases">
        <authorList>
            <person name="Folkvardsen B D."/>
            <person name="Norman A."/>
        </authorList>
    </citation>
    <scope>NUCLEOTIDE SEQUENCE [LARGE SCALE GENOMIC DNA]</scope>
    <source>
        <strain evidence="3 4">Mu0050</strain>
    </source>
</reference>
<evidence type="ECO:0000313" key="3">
    <source>
        <dbReference type="EMBL" id="CAJ1582885.1"/>
    </source>
</evidence>
<dbReference type="RefSeq" id="WP_316516806.1">
    <property type="nucleotide sequence ID" value="NZ_OY726395.1"/>
</dbReference>
<accession>A0ABN9P2N0</accession>
<evidence type="ECO:0000259" key="2">
    <source>
        <dbReference type="Pfam" id="PF02129"/>
    </source>
</evidence>
<dbReference type="Proteomes" id="UP001190466">
    <property type="component" value="Chromosome"/>
</dbReference>
<dbReference type="PANTHER" id="PTHR43056">
    <property type="entry name" value="PEPTIDASE S9 PROLYL OLIGOPEPTIDASE"/>
    <property type="match status" value="1"/>
</dbReference>
<gene>
    <name evidence="3" type="ORF">MU0050_002328</name>
</gene>
<feature type="chain" id="PRO_5046334789" evidence="1">
    <location>
        <begin position="20"/>
        <end position="367"/>
    </location>
</feature>
<organism evidence="3 4">
    <name type="scientific">[Mycobacterium] wendilense</name>
    <dbReference type="NCBI Taxonomy" id="3064284"/>
    <lineage>
        <taxon>Bacteria</taxon>
        <taxon>Bacillati</taxon>
        <taxon>Actinomycetota</taxon>
        <taxon>Actinomycetes</taxon>
        <taxon>Mycobacteriales</taxon>
        <taxon>Mycobacteriaceae</taxon>
        <taxon>Mycolicibacter</taxon>
    </lineage>
</organism>
<name>A0ABN9P2N0_9MYCO</name>
<dbReference type="GO" id="GO:0016787">
    <property type="term" value="F:hydrolase activity"/>
    <property type="evidence" value="ECO:0007669"/>
    <property type="project" value="UniProtKB-KW"/>
</dbReference>